<reference evidence="3" key="1">
    <citation type="submission" date="2016-09" db="EMBL/GenBank/DDBJ databases">
        <authorList>
            <person name="Jeantristanb JTB J.-T."/>
            <person name="Ricardo R."/>
        </authorList>
    </citation>
    <scope>NUCLEOTIDE SEQUENCE [LARGE SCALE GENOMIC DNA]</scope>
</reference>
<evidence type="ECO:0000313" key="3">
    <source>
        <dbReference type="Proteomes" id="UP000198372"/>
    </source>
</evidence>
<name>A0A238FAP5_9BASI</name>
<evidence type="ECO:0000313" key="2">
    <source>
        <dbReference type="EMBL" id="SCV68156.1"/>
    </source>
</evidence>
<dbReference type="PANTHER" id="PTHR15633">
    <property type="entry name" value="NUCLEOLAR PROTEIN 11"/>
    <property type="match status" value="1"/>
</dbReference>
<dbReference type="AlphaFoldDB" id="A0A238FAP5"/>
<keyword evidence="3" id="KW-1185">Reference proteome</keyword>
<protein>
    <submittedName>
        <fullName evidence="2">BQ2448_277 protein</fullName>
    </submittedName>
</protein>
<feature type="region of interest" description="Disordered" evidence="1">
    <location>
        <begin position="113"/>
        <end position="135"/>
    </location>
</feature>
<dbReference type="GO" id="GO:0030490">
    <property type="term" value="P:maturation of SSU-rRNA"/>
    <property type="evidence" value="ECO:0007669"/>
    <property type="project" value="InterPro"/>
</dbReference>
<feature type="region of interest" description="Disordered" evidence="1">
    <location>
        <begin position="888"/>
        <end position="930"/>
    </location>
</feature>
<sequence>MDEAFLVTSYPLLSVVGSSEHASPSTSHLPSRALASLPLISSVAYTSTSAARQPSRVLVAAPAQGLTLYNVSHLSVFSVRAWPSSNAAVAAPALTVDGRRSCSALSSITLGSSFSPRTPPASRSTAASSSQSAHARSTRNTWIAVVASHDDQRGEIWHWTEQERKDGSAEATPSRLVYPTSAPIVGLLAPRTLPNHLLLLAETGTLALASSENLAIGASVALSTPLSSGTTRKPISQSLRAIPLQVNSNLLPRSVLELLPPRSGAHLVFVSRKYGCDAHAGGLPPVTPAAKAKRTKRPAAAVVVDSAEARARARTEIDLVLVDPEVRDDEGEMAAQPQIVVLGSVEVLGDQVVVNDEGIVTALVGSELISHRLVFPQDDSTTTYADFFNSSERPIETKLSLSVVKSLRLSSERFTPSNTTILALHSSFVLQCSIQTPSRSTEHTASGVLALIWDVRLGAVISSITIALPSSTSSLSGHCMALALPTPNTATLALAPLVETESSSSPSRIAIFSLLLSNVPSASVLAAVVGKQHLTRQYLAADSTSSNVAKTIPSLQHSKTSPNKTALLDASIDARSTVLRKLEPLLRSGDVNVDVADSVFNAFVEDEAKRLRAYHLAKLETSLEKERERRVAALQVKEALKANGTKYKTARRKIEEAIQDSGVPTEAWPEVTAKRIKGVSDVYRYKYYEDRKQLEANTGSIAVDQSREKALAAIEKLEPVLPSSFVTTVLRLCFPGAAETTASNPGTQEREETKPALLRSHPRGILSYLLKRGIVGDGQFHGSLVRELASAEDWTNILLALRSMPDVPEPIMTSTLRRVIVANASSDPVPAGMPRLSTLLRSLVACPFEPARLREAFLSQLTAVDALAVLEVCDRWLGWWNRHESGGVVETGSNQRSSDDPKRKTPKRLPLDPFAVRAPSPSDDKAASRAPPRVESILRFVQALLDAQFIALLLHRPSHALLRRLATHVDEHLKRTIQLEALVGPLAVYARVKSEQKKSGAQKGELGIDKGLGESMRRRVEAQEKHARVAMYEIEQFNLG</sequence>
<dbReference type="Proteomes" id="UP000198372">
    <property type="component" value="Unassembled WGS sequence"/>
</dbReference>
<gene>
    <name evidence="2" type="ORF">BQ2448_277</name>
</gene>
<dbReference type="PANTHER" id="PTHR15633:SF2">
    <property type="entry name" value="NUCLEOLAR PROTEIN 11"/>
    <property type="match status" value="1"/>
</dbReference>
<dbReference type="InterPro" id="IPR042859">
    <property type="entry name" value="NOL11"/>
</dbReference>
<proteinExistence type="predicted"/>
<organism evidence="2 3">
    <name type="scientific">Microbotryum intermedium</name>
    <dbReference type="NCBI Taxonomy" id="269621"/>
    <lineage>
        <taxon>Eukaryota</taxon>
        <taxon>Fungi</taxon>
        <taxon>Dikarya</taxon>
        <taxon>Basidiomycota</taxon>
        <taxon>Pucciniomycotina</taxon>
        <taxon>Microbotryomycetes</taxon>
        <taxon>Microbotryales</taxon>
        <taxon>Microbotryaceae</taxon>
        <taxon>Microbotryum</taxon>
    </lineage>
</organism>
<evidence type="ECO:0000256" key="1">
    <source>
        <dbReference type="SAM" id="MobiDB-lite"/>
    </source>
</evidence>
<dbReference type="OrthoDB" id="4349954at2759"/>
<dbReference type="EMBL" id="FMSP01000003">
    <property type="protein sequence ID" value="SCV68156.1"/>
    <property type="molecule type" value="Genomic_DNA"/>
</dbReference>
<accession>A0A238FAP5</accession>
<dbReference type="STRING" id="269621.A0A238FAP5"/>
<dbReference type="GO" id="GO:0003723">
    <property type="term" value="F:RNA binding"/>
    <property type="evidence" value="ECO:0007669"/>
    <property type="project" value="TreeGrafter"/>
</dbReference>
<dbReference type="GO" id="GO:0005730">
    <property type="term" value="C:nucleolus"/>
    <property type="evidence" value="ECO:0007669"/>
    <property type="project" value="TreeGrafter"/>
</dbReference>